<dbReference type="PIRSF" id="PIRSF017082">
    <property type="entry name" value="YflP"/>
    <property type="match status" value="1"/>
</dbReference>
<dbReference type="InParanoid" id="A0A3A9JI40"/>
<evidence type="ECO:0000313" key="3">
    <source>
        <dbReference type="EMBL" id="RKK04403.1"/>
    </source>
</evidence>
<dbReference type="Proteomes" id="UP000278036">
    <property type="component" value="Unassembled WGS sequence"/>
</dbReference>
<evidence type="ECO:0000313" key="5">
    <source>
        <dbReference type="Proteomes" id="UP000274097"/>
    </source>
</evidence>
<name>A0A3A9JI40_9PROT</name>
<evidence type="ECO:0000256" key="2">
    <source>
        <dbReference type="SAM" id="SignalP"/>
    </source>
</evidence>
<dbReference type="RefSeq" id="WP_120638084.1">
    <property type="nucleotide sequence ID" value="NZ_RAQU01000044.1"/>
</dbReference>
<dbReference type="PANTHER" id="PTHR42928:SF5">
    <property type="entry name" value="BLR1237 PROTEIN"/>
    <property type="match status" value="1"/>
</dbReference>
<keyword evidence="2" id="KW-0732">Signal</keyword>
<comment type="similarity">
    <text evidence="1">Belongs to the UPF0065 (bug) family.</text>
</comment>
<dbReference type="AlphaFoldDB" id="A0A3A9JI40"/>
<proteinExistence type="inferred from homology"/>
<comment type="caution">
    <text evidence="3">The sequence shown here is derived from an EMBL/GenBank/DDBJ whole genome shotgun (WGS) entry which is preliminary data.</text>
</comment>
<gene>
    <name evidence="3" type="ORF">D6Z83_09510</name>
    <name evidence="4" type="ORF">EBE87_20880</name>
</gene>
<organism evidence="3 6">
    <name type="scientific">Teichococcus wenyumeiae</name>
    <dbReference type="NCBI Taxonomy" id="2478470"/>
    <lineage>
        <taxon>Bacteria</taxon>
        <taxon>Pseudomonadati</taxon>
        <taxon>Pseudomonadota</taxon>
        <taxon>Alphaproteobacteria</taxon>
        <taxon>Acetobacterales</taxon>
        <taxon>Roseomonadaceae</taxon>
        <taxon>Roseomonas</taxon>
    </lineage>
</organism>
<feature type="signal peptide" evidence="2">
    <location>
        <begin position="1"/>
        <end position="21"/>
    </location>
</feature>
<keyword evidence="5" id="KW-1185">Reference proteome</keyword>
<dbReference type="PANTHER" id="PTHR42928">
    <property type="entry name" value="TRICARBOXYLATE-BINDING PROTEIN"/>
    <property type="match status" value="1"/>
</dbReference>
<dbReference type="InterPro" id="IPR042100">
    <property type="entry name" value="Bug_dom1"/>
</dbReference>
<reference evidence="3 6" key="1">
    <citation type="submission" date="2018-09" db="EMBL/GenBank/DDBJ databases">
        <title>Roseomonas sp. nov., isolated from feces of Tibetan antelopes in the Qinghai-Tibet plateau, China.</title>
        <authorList>
            <person name="Tian Z."/>
        </authorList>
    </citation>
    <scope>NUCLEOTIDE SEQUENCE [LARGE SCALE GENOMIC DNA]</scope>
    <source>
        <strain evidence="4 5">Z23</strain>
        <strain evidence="3 6">Z24</strain>
    </source>
</reference>
<dbReference type="Gene3D" id="3.40.190.10">
    <property type="entry name" value="Periplasmic binding protein-like II"/>
    <property type="match status" value="1"/>
</dbReference>
<dbReference type="Pfam" id="PF03401">
    <property type="entry name" value="TctC"/>
    <property type="match status" value="1"/>
</dbReference>
<dbReference type="EMBL" id="RAQU01000044">
    <property type="protein sequence ID" value="RKK04403.1"/>
    <property type="molecule type" value="Genomic_DNA"/>
</dbReference>
<dbReference type="SUPFAM" id="SSF53850">
    <property type="entry name" value="Periplasmic binding protein-like II"/>
    <property type="match status" value="1"/>
</dbReference>
<evidence type="ECO:0000313" key="6">
    <source>
        <dbReference type="Proteomes" id="UP000278036"/>
    </source>
</evidence>
<sequence length="320" mass="34255">MRILWLGLALVAAVVPVRAQAQDYPNRPIRVIVPFAPGGATDILARVVSQSMSKRLGQPMVVENRAGAGGNLGSDACAKSAPDGYTLCVSTISAHAINASVYPNMPYDNLKDFWDITLLAKQPNLLVVNPKVPAQNLREMIELLKAKPGAFTYGSSGVGTSQHLGMELMLQTIGSAAVHVPYRGSSQSLNDLMAGEIQMILDNFSSAWPIAQDGRIRALGVGSLERNPAAPDLPAIAEVLPGFESVSWTGLFAPAGVPRPIIDRLNQEARTALTETDVLARFRELGLQAAGNSPEEFHAFVAAETKRWGDVARRANIKPE</sequence>
<dbReference type="Gene3D" id="3.40.190.150">
    <property type="entry name" value="Bordetella uptake gene, domain 1"/>
    <property type="match status" value="1"/>
</dbReference>
<accession>A0A3A9JI40</accession>
<dbReference type="EMBL" id="RFLX01000021">
    <property type="protein sequence ID" value="RMI19323.1"/>
    <property type="molecule type" value="Genomic_DNA"/>
</dbReference>
<dbReference type="CDD" id="cd13578">
    <property type="entry name" value="PBP2_Bug27"/>
    <property type="match status" value="1"/>
</dbReference>
<evidence type="ECO:0000256" key="1">
    <source>
        <dbReference type="ARBA" id="ARBA00006987"/>
    </source>
</evidence>
<feature type="chain" id="PRO_5017244915" evidence="2">
    <location>
        <begin position="22"/>
        <end position="320"/>
    </location>
</feature>
<dbReference type="OrthoDB" id="7374750at2"/>
<dbReference type="Proteomes" id="UP000274097">
    <property type="component" value="Unassembled WGS sequence"/>
</dbReference>
<protein>
    <submittedName>
        <fullName evidence="3">Tripartite tricarboxylate transporter substrate binding protein</fullName>
    </submittedName>
</protein>
<dbReference type="InterPro" id="IPR005064">
    <property type="entry name" value="BUG"/>
</dbReference>
<evidence type="ECO:0000313" key="4">
    <source>
        <dbReference type="EMBL" id="RMI19323.1"/>
    </source>
</evidence>